<dbReference type="InterPro" id="IPR034751">
    <property type="entry name" value="Yippee"/>
</dbReference>
<evidence type="ECO:0000259" key="5">
    <source>
        <dbReference type="PROSITE" id="PS51792"/>
    </source>
</evidence>
<dbReference type="AlphaFoldDB" id="D3BE00"/>
<dbReference type="PANTHER" id="PTHR13848">
    <property type="entry name" value="PROTEIN YIPPEE-LIKE CG15309-RELATED"/>
    <property type="match status" value="1"/>
</dbReference>
<keyword evidence="3" id="KW-0862">Zinc</keyword>
<feature type="domain" description="Yippee" evidence="5">
    <location>
        <begin position="1"/>
        <end position="79"/>
    </location>
</feature>
<dbReference type="RefSeq" id="XP_020432251.1">
    <property type="nucleotide sequence ID" value="XM_020577803.1"/>
</dbReference>
<evidence type="ECO:0000256" key="3">
    <source>
        <dbReference type="ARBA" id="ARBA00022833"/>
    </source>
</evidence>
<evidence type="ECO:0000256" key="4">
    <source>
        <dbReference type="RuleBase" id="RU110713"/>
    </source>
</evidence>
<reference evidence="6 7" key="1">
    <citation type="journal article" date="2011" name="Genome Res.">
        <title>Phylogeny-wide analysis of social amoeba genomes highlights ancient origins for complex intercellular communication.</title>
        <authorList>
            <person name="Heidel A.J."/>
            <person name="Lawal H.M."/>
            <person name="Felder M."/>
            <person name="Schilde C."/>
            <person name="Helps N.R."/>
            <person name="Tunggal B."/>
            <person name="Rivero F."/>
            <person name="John U."/>
            <person name="Schleicher M."/>
            <person name="Eichinger L."/>
            <person name="Platzer M."/>
            <person name="Noegel A.A."/>
            <person name="Schaap P."/>
            <person name="Gloeckner G."/>
        </authorList>
    </citation>
    <scope>NUCLEOTIDE SEQUENCE [LARGE SCALE GENOMIC DNA]</scope>
    <source>
        <strain evidence="7">ATCC 26659 / Pp 5 / PN500</strain>
    </source>
</reference>
<sequence>MKQFQGRSGKAYLFASVVNVCLGDPEDRIFNSGEYNVRDVICLSCLSVIGWRYEKSYEDTQTYKEGKYIVEKARINKLCK</sequence>
<gene>
    <name evidence="6" type="ORF">PPL_06953</name>
</gene>
<organism evidence="6 7">
    <name type="scientific">Heterostelium pallidum (strain ATCC 26659 / Pp 5 / PN500)</name>
    <name type="common">Cellular slime mold</name>
    <name type="synonym">Polysphondylium pallidum</name>
    <dbReference type="NCBI Taxonomy" id="670386"/>
    <lineage>
        <taxon>Eukaryota</taxon>
        <taxon>Amoebozoa</taxon>
        <taxon>Evosea</taxon>
        <taxon>Eumycetozoa</taxon>
        <taxon>Dictyostelia</taxon>
        <taxon>Acytosteliales</taxon>
        <taxon>Acytosteliaceae</taxon>
        <taxon>Heterostelium</taxon>
    </lineage>
</organism>
<comment type="similarity">
    <text evidence="1 4">Belongs to the yippee family.</text>
</comment>
<dbReference type="Pfam" id="PF03226">
    <property type="entry name" value="Yippee-Mis18"/>
    <property type="match status" value="1"/>
</dbReference>
<keyword evidence="7" id="KW-1185">Reference proteome</keyword>
<dbReference type="OMA" id="IICINCS"/>
<evidence type="ECO:0000256" key="2">
    <source>
        <dbReference type="ARBA" id="ARBA00022723"/>
    </source>
</evidence>
<protein>
    <recommendedName>
        <fullName evidence="4">Protein yippee-like</fullName>
    </recommendedName>
</protein>
<dbReference type="EMBL" id="ADBJ01000031">
    <property type="protein sequence ID" value="EFA80131.1"/>
    <property type="molecule type" value="Genomic_DNA"/>
</dbReference>
<name>D3BE00_HETP5</name>
<dbReference type="InterPro" id="IPR004910">
    <property type="entry name" value="Yippee/Mis18/Cereblon"/>
</dbReference>
<keyword evidence="2" id="KW-0479">Metal-binding</keyword>
<dbReference type="InParanoid" id="D3BE00"/>
<accession>D3BE00</accession>
<evidence type="ECO:0000313" key="6">
    <source>
        <dbReference type="EMBL" id="EFA80131.1"/>
    </source>
</evidence>
<dbReference type="GeneID" id="31362434"/>
<dbReference type="STRING" id="670386.D3BE00"/>
<evidence type="ECO:0000313" key="7">
    <source>
        <dbReference type="Proteomes" id="UP000001396"/>
    </source>
</evidence>
<evidence type="ECO:0000256" key="1">
    <source>
        <dbReference type="ARBA" id="ARBA00005613"/>
    </source>
</evidence>
<dbReference type="PROSITE" id="PS51792">
    <property type="entry name" value="YIPPEE"/>
    <property type="match status" value="1"/>
</dbReference>
<dbReference type="GO" id="GO:0046872">
    <property type="term" value="F:metal ion binding"/>
    <property type="evidence" value="ECO:0007669"/>
    <property type="project" value="UniProtKB-KW"/>
</dbReference>
<comment type="caution">
    <text evidence="6">The sequence shown here is derived from an EMBL/GenBank/DDBJ whole genome shotgun (WGS) entry which is preliminary data.</text>
</comment>
<dbReference type="InterPro" id="IPR039058">
    <property type="entry name" value="Yippee_fam"/>
</dbReference>
<dbReference type="Proteomes" id="UP000001396">
    <property type="component" value="Unassembled WGS sequence"/>
</dbReference>
<proteinExistence type="inferred from homology"/>